<feature type="region of interest" description="Disordered" evidence="8">
    <location>
        <begin position="1"/>
        <end position="30"/>
    </location>
</feature>
<dbReference type="PROSITE" id="PS50928">
    <property type="entry name" value="ABC_TM1"/>
    <property type="match status" value="1"/>
</dbReference>
<name>A0A8J3IWS2_9ACTN</name>
<keyword evidence="5 7" id="KW-1133">Transmembrane helix</keyword>
<sequence>MVMTSARSATGTRRTGADRPAPATRRVRTASRGRGRAGYLMVAPAFLHMALWTGLPLVAAIVLSFTSYDVLTPPKFIGLGNFTEIAGDAVFRRSMVNTLVYAFFTVPVAMAIALVIAVLLNGRLRGRSLFRTAVFLPQVTATIAVALVWLWIYNPQGGLANAVLSFLGLSPVNWLSSTTWAMPAVIVVGIWQGIGLKMLIYLAALQGLPSDLYEAASVDGASKVRQFFAITLPLLRPATFFVFVTSVIGAFQSFDQIYILTDGGPANTTTMMTYQVYKSAFREFRMGYACAESLVLFAFLIVLTILNRRMIGGTDGNR</sequence>
<comment type="similarity">
    <text evidence="7">Belongs to the binding-protein-dependent transport system permease family.</text>
</comment>
<dbReference type="SUPFAM" id="SSF161098">
    <property type="entry name" value="MetI-like"/>
    <property type="match status" value="1"/>
</dbReference>
<evidence type="ECO:0000256" key="1">
    <source>
        <dbReference type="ARBA" id="ARBA00004651"/>
    </source>
</evidence>
<dbReference type="Proteomes" id="UP000612808">
    <property type="component" value="Unassembled WGS sequence"/>
</dbReference>
<feature type="transmembrane region" description="Helical" evidence="7">
    <location>
        <begin position="172"/>
        <end position="191"/>
    </location>
</feature>
<feature type="transmembrane region" description="Helical" evidence="7">
    <location>
        <begin position="132"/>
        <end position="152"/>
    </location>
</feature>
<keyword evidence="4 7" id="KW-0812">Transmembrane</keyword>
<evidence type="ECO:0000259" key="9">
    <source>
        <dbReference type="PROSITE" id="PS50928"/>
    </source>
</evidence>
<evidence type="ECO:0000256" key="8">
    <source>
        <dbReference type="SAM" id="MobiDB-lite"/>
    </source>
</evidence>
<dbReference type="CDD" id="cd06261">
    <property type="entry name" value="TM_PBP2"/>
    <property type="match status" value="1"/>
</dbReference>
<feature type="transmembrane region" description="Helical" evidence="7">
    <location>
        <begin position="99"/>
        <end position="120"/>
    </location>
</feature>
<reference evidence="10" key="1">
    <citation type="submission" date="2021-01" db="EMBL/GenBank/DDBJ databases">
        <title>Whole genome shotgun sequence of Actinocatenispora rupis NBRC 107355.</title>
        <authorList>
            <person name="Komaki H."/>
            <person name="Tamura T."/>
        </authorList>
    </citation>
    <scope>NUCLEOTIDE SEQUENCE</scope>
    <source>
        <strain evidence="10">NBRC 107355</strain>
    </source>
</reference>
<keyword evidence="6 7" id="KW-0472">Membrane</keyword>
<dbReference type="PANTHER" id="PTHR30193:SF41">
    <property type="entry name" value="DIACETYLCHITOBIOSE UPTAKE SYSTEM PERMEASE PROTEIN NGCF"/>
    <property type="match status" value="1"/>
</dbReference>
<evidence type="ECO:0000256" key="5">
    <source>
        <dbReference type="ARBA" id="ARBA00022989"/>
    </source>
</evidence>
<feature type="transmembrane region" description="Helical" evidence="7">
    <location>
        <begin position="227"/>
        <end position="251"/>
    </location>
</feature>
<gene>
    <name evidence="10" type="ORF">Aru02nite_23000</name>
</gene>
<dbReference type="Pfam" id="PF00528">
    <property type="entry name" value="BPD_transp_1"/>
    <property type="match status" value="1"/>
</dbReference>
<evidence type="ECO:0000256" key="7">
    <source>
        <dbReference type="RuleBase" id="RU363032"/>
    </source>
</evidence>
<evidence type="ECO:0000256" key="4">
    <source>
        <dbReference type="ARBA" id="ARBA00022692"/>
    </source>
</evidence>
<accession>A0A8J3IWS2</accession>
<dbReference type="AlphaFoldDB" id="A0A8J3IWS2"/>
<dbReference type="Gene3D" id="1.10.3720.10">
    <property type="entry name" value="MetI-like"/>
    <property type="match status" value="1"/>
</dbReference>
<feature type="domain" description="ABC transmembrane type-1" evidence="9">
    <location>
        <begin position="95"/>
        <end position="307"/>
    </location>
</feature>
<proteinExistence type="inferred from homology"/>
<keyword evidence="2 7" id="KW-0813">Transport</keyword>
<comment type="caution">
    <text evidence="10">The sequence shown here is derived from an EMBL/GenBank/DDBJ whole genome shotgun (WGS) entry which is preliminary data.</text>
</comment>
<evidence type="ECO:0000256" key="6">
    <source>
        <dbReference type="ARBA" id="ARBA00023136"/>
    </source>
</evidence>
<dbReference type="GO" id="GO:0055085">
    <property type="term" value="P:transmembrane transport"/>
    <property type="evidence" value="ECO:0007669"/>
    <property type="project" value="InterPro"/>
</dbReference>
<evidence type="ECO:0000313" key="10">
    <source>
        <dbReference type="EMBL" id="GID11411.1"/>
    </source>
</evidence>
<comment type="subcellular location">
    <subcellularLocation>
        <location evidence="1 7">Cell membrane</location>
        <topology evidence="1 7">Multi-pass membrane protein</topology>
    </subcellularLocation>
</comment>
<feature type="transmembrane region" description="Helical" evidence="7">
    <location>
        <begin position="286"/>
        <end position="306"/>
    </location>
</feature>
<keyword evidence="11" id="KW-1185">Reference proteome</keyword>
<dbReference type="EMBL" id="BOMB01000012">
    <property type="protein sequence ID" value="GID11411.1"/>
    <property type="molecule type" value="Genomic_DNA"/>
</dbReference>
<dbReference type="GO" id="GO:0005886">
    <property type="term" value="C:plasma membrane"/>
    <property type="evidence" value="ECO:0007669"/>
    <property type="project" value="UniProtKB-SubCell"/>
</dbReference>
<protein>
    <submittedName>
        <fullName evidence="10">Bicyclomycin resistance protein</fullName>
    </submittedName>
</protein>
<evidence type="ECO:0000256" key="2">
    <source>
        <dbReference type="ARBA" id="ARBA00022448"/>
    </source>
</evidence>
<dbReference type="PANTHER" id="PTHR30193">
    <property type="entry name" value="ABC TRANSPORTER PERMEASE PROTEIN"/>
    <property type="match status" value="1"/>
</dbReference>
<feature type="transmembrane region" description="Helical" evidence="7">
    <location>
        <begin position="38"/>
        <end position="65"/>
    </location>
</feature>
<organism evidence="10 11">
    <name type="scientific">Actinocatenispora rupis</name>
    <dbReference type="NCBI Taxonomy" id="519421"/>
    <lineage>
        <taxon>Bacteria</taxon>
        <taxon>Bacillati</taxon>
        <taxon>Actinomycetota</taxon>
        <taxon>Actinomycetes</taxon>
        <taxon>Micromonosporales</taxon>
        <taxon>Micromonosporaceae</taxon>
        <taxon>Actinocatenispora</taxon>
    </lineage>
</organism>
<evidence type="ECO:0000313" key="11">
    <source>
        <dbReference type="Proteomes" id="UP000612808"/>
    </source>
</evidence>
<dbReference type="InterPro" id="IPR000515">
    <property type="entry name" value="MetI-like"/>
</dbReference>
<evidence type="ECO:0000256" key="3">
    <source>
        <dbReference type="ARBA" id="ARBA00022475"/>
    </source>
</evidence>
<keyword evidence="3" id="KW-1003">Cell membrane</keyword>
<dbReference type="InterPro" id="IPR051393">
    <property type="entry name" value="ABC_transporter_permease"/>
</dbReference>
<feature type="compositionally biased region" description="Low complexity" evidence="8">
    <location>
        <begin position="1"/>
        <end position="24"/>
    </location>
</feature>
<dbReference type="InterPro" id="IPR035906">
    <property type="entry name" value="MetI-like_sf"/>
</dbReference>